<organism evidence="1 2">
    <name type="scientific">Anaerobaca lacustris</name>
    <dbReference type="NCBI Taxonomy" id="3044600"/>
    <lineage>
        <taxon>Bacteria</taxon>
        <taxon>Pseudomonadati</taxon>
        <taxon>Planctomycetota</taxon>
        <taxon>Phycisphaerae</taxon>
        <taxon>Sedimentisphaerales</taxon>
        <taxon>Anaerobacaceae</taxon>
        <taxon>Anaerobaca</taxon>
    </lineage>
</organism>
<accession>A0AAW6U3U5</accession>
<dbReference type="PROSITE" id="PS51257">
    <property type="entry name" value="PROKAR_LIPOPROTEIN"/>
    <property type="match status" value="1"/>
</dbReference>
<proteinExistence type="predicted"/>
<dbReference type="AlphaFoldDB" id="A0AAW6U3U5"/>
<evidence type="ECO:0000313" key="2">
    <source>
        <dbReference type="Proteomes" id="UP001431776"/>
    </source>
</evidence>
<name>A0AAW6U3U5_9BACT</name>
<dbReference type="Proteomes" id="UP001431776">
    <property type="component" value="Unassembled WGS sequence"/>
</dbReference>
<dbReference type="RefSeq" id="WP_349246563.1">
    <property type="nucleotide sequence ID" value="NZ_JASCXX010000029.1"/>
</dbReference>
<reference evidence="1" key="1">
    <citation type="submission" date="2023-05" db="EMBL/GenBank/DDBJ databases">
        <title>Anaerotaeda fermentans gen. nov., sp. nov., a novel anaerobic planctomycete of the new family within the order Sedimentisphaerales isolated from Taman Peninsula, Russia.</title>
        <authorList>
            <person name="Khomyakova M.A."/>
            <person name="Merkel A.Y."/>
            <person name="Slobodkin A.I."/>
        </authorList>
    </citation>
    <scope>NUCLEOTIDE SEQUENCE</scope>
    <source>
        <strain evidence="1">M17dextr</strain>
    </source>
</reference>
<sequence length="56" mass="5778">MRLQLPMILSSLGACVGIGCLSSSGVGPGGQGDRRLVYALCGLIDDKIRIVEEATS</sequence>
<gene>
    <name evidence="1" type="ORF">QJ522_18980</name>
</gene>
<keyword evidence="2" id="KW-1185">Reference proteome</keyword>
<protein>
    <recommendedName>
        <fullName evidence="3">Lipoprotein</fullName>
    </recommendedName>
</protein>
<evidence type="ECO:0000313" key="1">
    <source>
        <dbReference type="EMBL" id="MDI6451154.1"/>
    </source>
</evidence>
<evidence type="ECO:0008006" key="3">
    <source>
        <dbReference type="Google" id="ProtNLM"/>
    </source>
</evidence>
<dbReference type="EMBL" id="JASCXX010000029">
    <property type="protein sequence ID" value="MDI6451154.1"/>
    <property type="molecule type" value="Genomic_DNA"/>
</dbReference>
<comment type="caution">
    <text evidence="1">The sequence shown here is derived from an EMBL/GenBank/DDBJ whole genome shotgun (WGS) entry which is preliminary data.</text>
</comment>